<dbReference type="PANTHER" id="PTHR12526">
    <property type="entry name" value="GLYCOSYLTRANSFERASE"/>
    <property type="match status" value="1"/>
</dbReference>
<proteinExistence type="predicted"/>
<dbReference type="Pfam" id="PF00534">
    <property type="entry name" value="Glycos_transf_1"/>
    <property type="match status" value="1"/>
</dbReference>
<keyword evidence="3" id="KW-1185">Reference proteome</keyword>
<dbReference type="RefSeq" id="WP_145073868.1">
    <property type="nucleotide sequence ID" value="NZ_CP036425.1"/>
</dbReference>
<reference evidence="2 3" key="1">
    <citation type="submission" date="2019-02" db="EMBL/GenBank/DDBJ databases">
        <title>Deep-cultivation of Planctomycetes and their phenomic and genomic characterization uncovers novel biology.</title>
        <authorList>
            <person name="Wiegand S."/>
            <person name="Jogler M."/>
            <person name="Boedeker C."/>
            <person name="Pinto D."/>
            <person name="Vollmers J."/>
            <person name="Rivas-Marin E."/>
            <person name="Kohn T."/>
            <person name="Peeters S.H."/>
            <person name="Heuer A."/>
            <person name="Rast P."/>
            <person name="Oberbeckmann S."/>
            <person name="Bunk B."/>
            <person name="Jeske O."/>
            <person name="Meyerdierks A."/>
            <person name="Storesund J.E."/>
            <person name="Kallscheuer N."/>
            <person name="Luecker S."/>
            <person name="Lage O.M."/>
            <person name="Pohl T."/>
            <person name="Merkel B.J."/>
            <person name="Hornburger P."/>
            <person name="Mueller R.-W."/>
            <person name="Bruemmer F."/>
            <person name="Labrenz M."/>
            <person name="Spormann A.M."/>
            <person name="Op den Camp H."/>
            <person name="Overmann J."/>
            <person name="Amann R."/>
            <person name="Jetten M.S.M."/>
            <person name="Mascher T."/>
            <person name="Medema M.H."/>
            <person name="Devos D.P."/>
            <person name="Kaster A.-K."/>
            <person name="Ovreas L."/>
            <person name="Rohde M."/>
            <person name="Galperin M.Y."/>
            <person name="Jogler C."/>
        </authorList>
    </citation>
    <scope>NUCLEOTIDE SEQUENCE [LARGE SCALE GENOMIC DNA]</scope>
    <source>
        <strain evidence="2 3">KS4</strain>
    </source>
</reference>
<dbReference type="OrthoDB" id="9790710at2"/>
<dbReference type="EC" id="2.4.1.301" evidence="2"/>
<organism evidence="2 3">
    <name type="scientific">Poriferisphaera corsica</name>
    <dbReference type="NCBI Taxonomy" id="2528020"/>
    <lineage>
        <taxon>Bacteria</taxon>
        <taxon>Pseudomonadati</taxon>
        <taxon>Planctomycetota</taxon>
        <taxon>Phycisphaerae</taxon>
        <taxon>Phycisphaerales</taxon>
        <taxon>Phycisphaeraceae</taxon>
        <taxon>Poriferisphaera</taxon>
    </lineage>
</organism>
<dbReference type="CDD" id="cd03801">
    <property type="entry name" value="GT4_PimA-like"/>
    <property type="match status" value="1"/>
</dbReference>
<dbReference type="Gene3D" id="3.40.50.2000">
    <property type="entry name" value="Glycogen Phosphorylase B"/>
    <property type="match status" value="2"/>
</dbReference>
<dbReference type="AlphaFoldDB" id="A0A517YQ80"/>
<keyword evidence="2" id="KW-0328">Glycosyltransferase</keyword>
<feature type="domain" description="Glycosyl transferase family 1" evidence="1">
    <location>
        <begin position="254"/>
        <end position="410"/>
    </location>
</feature>
<keyword evidence="2" id="KW-0808">Transferase</keyword>
<name>A0A517YQ80_9BACT</name>
<sequence length="437" mass="49345">MPEDSQELNILIVADNASATFGGEAILPLHYFSFLRKQNHNTHLLVHERCKNELTALFPNDLDRLHFIPDTFLHKFFWRLGMPLPYRIRNFTTELITNLLTQFLQRRRAKQLIKTHQINIVHQPTPVSPKQPSFLFSLAPKNQTKIILGPMNGGMDYPSAFKSRNKNAKLESTFIKTARLFSALANTIIPGKLHVNLLLVANQRTHDALPANVKRKLHEQIIHLHENAVIPEHWPPIDWSLKAFPEKHNNLPTLNIVFLGRLQFLKAVDTLIDAIQQIRDRAHITLHIIGDGEARSSLEQQTQSLNLTSQITFHGFIPQQQCASILQNAHALCLPSIHECGGAVVLEAMCMQLPTIVADWGGPADYVTPNTGFKIPVTSRDTLVIGIADALLNLANNPSLVQTLGEAGRQRVLSEFNWPNKINQILNLYQSLMTDQR</sequence>
<dbReference type="SUPFAM" id="SSF53756">
    <property type="entry name" value="UDP-Glycosyltransferase/glycogen phosphorylase"/>
    <property type="match status" value="1"/>
</dbReference>
<dbReference type="GO" id="GO:0016757">
    <property type="term" value="F:glycosyltransferase activity"/>
    <property type="evidence" value="ECO:0007669"/>
    <property type="project" value="UniProtKB-KW"/>
</dbReference>
<protein>
    <submittedName>
        <fullName evidence="2">Alpha-D-kanosaminyltransferase</fullName>
        <ecNumber evidence="2">2.4.1.301</ecNumber>
    </submittedName>
</protein>
<dbReference type="InterPro" id="IPR001296">
    <property type="entry name" value="Glyco_trans_1"/>
</dbReference>
<evidence type="ECO:0000259" key="1">
    <source>
        <dbReference type="Pfam" id="PF00534"/>
    </source>
</evidence>
<evidence type="ECO:0000313" key="3">
    <source>
        <dbReference type="Proteomes" id="UP000317369"/>
    </source>
</evidence>
<accession>A0A517YQ80</accession>
<dbReference type="EMBL" id="CP036425">
    <property type="protein sequence ID" value="QDU32384.1"/>
    <property type="molecule type" value="Genomic_DNA"/>
</dbReference>
<dbReference type="KEGG" id="pcor:KS4_04160"/>
<evidence type="ECO:0000313" key="2">
    <source>
        <dbReference type="EMBL" id="QDU32384.1"/>
    </source>
</evidence>
<gene>
    <name evidence="2" type="primary">kanE_1</name>
    <name evidence="2" type="ORF">KS4_04160</name>
</gene>
<dbReference type="Proteomes" id="UP000317369">
    <property type="component" value="Chromosome"/>
</dbReference>